<evidence type="ECO:0000313" key="4">
    <source>
        <dbReference type="EMBL" id="CAK9138961.1"/>
    </source>
</evidence>
<dbReference type="InterPro" id="IPR044801">
    <property type="entry name" value="Filamin"/>
</dbReference>
<dbReference type="FunFam" id="2.60.40.10:FF:002225">
    <property type="entry name" value="Gamete expressed 2"/>
    <property type="match status" value="1"/>
</dbReference>
<evidence type="ECO:0000256" key="1">
    <source>
        <dbReference type="ARBA" id="ARBA00022737"/>
    </source>
</evidence>
<gene>
    <name evidence="4" type="ORF">ILEXP_LOCUS6315</name>
</gene>
<dbReference type="SUPFAM" id="SSF81296">
    <property type="entry name" value="E set domains"/>
    <property type="match status" value="2"/>
</dbReference>
<dbReference type="Gene3D" id="2.60.40.10">
    <property type="entry name" value="Immunoglobulins"/>
    <property type="match status" value="2"/>
</dbReference>
<dbReference type="InterPro" id="IPR017868">
    <property type="entry name" value="Filamin/ABP280_repeat-like"/>
</dbReference>
<dbReference type="EMBL" id="CAUOFW020000925">
    <property type="protein sequence ID" value="CAK9138961.1"/>
    <property type="molecule type" value="Genomic_DNA"/>
</dbReference>
<reference evidence="4 5" key="1">
    <citation type="submission" date="2024-02" db="EMBL/GenBank/DDBJ databases">
        <authorList>
            <person name="Vignale AGUSTIN F."/>
            <person name="Sosa J E."/>
            <person name="Modenutti C."/>
        </authorList>
    </citation>
    <scope>NUCLEOTIDE SEQUENCE [LARGE SCALE GENOMIC DNA]</scope>
</reference>
<dbReference type="AlphaFoldDB" id="A0ABC8R1S2"/>
<dbReference type="PANTHER" id="PTHR38537">
    <property type="entry name" value="JITTERBUG, ISOFORM N"/>
    <property type="match status" value="1"/>
</dbReference>
<dbReference type="PANTHER" id="PTHR38537:SF8">
    <property type="entry name" value="FILAMIN-A"/>
    <property type="match status" value="1"/>
</dbReference>
<dbReference type="Proteomes" id="UP001642360">
    <property type="component" value="Unassembled WGS sequence"/>
</dbReference>
<accession>A0ABC8R1S2</accession>
<feature type="domain" description="GEX2 N-terminal Ig-like" evidence="3">
    <location>
        <begin position="37"/>
        <end position="138"/>
    </location>
</feature>
<evidence type="ECO:0000259" key="3">
    <source>
        <dbReference type="Pfam" id="PF23616"/>
    </source>
</evidence>
<organism evidence="4 5">
    <name type="scientific">Ilex paraguariensis</name>
    <name type="common">yerba mate</name>
    <dbReference type="NCBI Taxonomy" id="185542"/>
    <lineage>
        <taxon>Eukaryota</taxon>
        <taxon>Viridiplantae</taxon>
        <taxon>Streptophyta</taxon>
        <taxon>Embryophyta</taxon>
        <taxon>Tracheophyta</taxon>
        <taxon>Spermatophyta</taxon>
        <taxon>Magnoliopsida</taxon>
        <taxon>eudicotyledons</taxon>
        <taxon>Gunneridae</taxon>
        <taxon>Pentapetalae</taxon>
        <taxon>asterids</taxon>
        <taxon>campanulids</taxon>
        <taxon>Aquifoliales</taxon>
        <taxon>Aquifoliaceae</taxon>
        <taxon>Ilex</taxon>
    </lineage>
</organism>
<feature type="domain" description="GEX2 N-terminal Ig-like" evidence="3">
    <location>
        <begin position="147"/>
        <end position="251"/>
    </location>
</feature>
<dbReference type="Gene3D" id="2.60.40.3440">
    <property type="match status" value="1"/>
</dbReference>
<evidence type="ECO:0000256" key="2">
    <source>
        <dbReference type="PROSITE-ProRule" id="PRU00087"/>
    </source>
</evidence>
<dbReference type="Pfam" id="PF23616">
    <property type="entry name" value="Ig_GEX2_N"/>
    <property type="match status" value="2"/>
</dbReference>
<dbReference type="InterPro" id="IPR056434">
    <property type="entry name" value="Ig_GEX2_N"/>
</dbReference>
<feature type="repeat" description="Filamin" evidence="2">
    <location>
        <begin position="570"/>
        <end position="608"/>
    </location>
</feature>
<dbReference type="InterPro" id="IPR014756">
    <property type="entry name" value="Ig_E-set"/>
</dbReference>
<dbReference type="InterPro" id="IPR013783">
    <property type="entry name" value="Ig-like_fold"/>
</dbReference>
<sequence>MMTLKLVYTTHTLLFTASLFPPFSIPLAKSEGVPMPGLAFSWLDNNDTFMAGDIATIKVKVLGNFEAHKYKYPFNPNITVSEKMGNSSYISGVSSHFDVDVDVDNWRISFVPIMVGLFNVLITDDHFKVLDSSLHFRVTPGRMYPSTAVVSWMGGVNKFVAGTKAAVVILPKDAFGNNISSTNEGSISYNFGLAASFTNGSVASLLNVCNKGWNELGYLSIEFIVATAGSLLLHVEEENQTLSGTPLPFKVNPGALDFSHCVTQWNTEMKFFQLFSVMDTFIHQRDQYGNLVPGLYAFDVEVIEKGTNLSMPISDLHFKEVEPGIQLFSFTLEEPGNFMLMISDKEQNNLLSNMPYDFTVYIGYCDGFNSIINGFGLNNSIAGEVARFSVFLKDAYLYPSPVELERLQVQIVRELDSHQVHPSIYPMENVNGSWSTGILNYGASSHIELASAPTVSSHNNSVENRKVKASSFNVVYKPEKSGIYKLSVFCGNIPLNGGRAFRKEVSAGDVNISLSGVTKFVPKVPKLIKNEIIVQLMDSFSNPVLAQQSRLKLEIGSINSSGFSTWMFVDNMDGSYSGLYLAKDVGTYEICASFDGKRFLPCPFGVNVYSREYFPKAYNDIIFVWEDESIAFDAVENDYFAGGNASIVDYSKPCHGSLLQYGRIFRYTPYKGFYGNDSFSYTVSDVNGNLASADVNISVLSVPPQFISIPRHLQVTEDIIGPRFGGFSGFEMIYSDFIENITVTLNARHGTVFLSPMLMQFWQPMWSELSIEKRDGKAKDLILVGRLEVINFALQSVQYLGNENFSGDDTIWVAAMNNNGVNDLDVPIFVEPINDPPFINVPAFIILAGKEKEEMLIFDRQKDKFDFTIGDPDLLNFPGNESQFLVMFSVEVNSGILSINLPAKLVSTTELKLKSSYQWQPLQTFVTISKHFMVKAKGIRFRGTINDCNDAMQQLSYHLFDFWLSDAFMHTLGCRKHWVEKLDHGNNGYQILSEVCYIANLNGAVARQYPSSKSIIFNHIEWWINDLILVTYCILVVETRLD</sequence>
<comment type="caution">
    <text evidence="4">The sequence shown here is derived from an EMBL/GenBank/DDBJ whole genome shotgun (WGS) entry which is preliminary data.</text>
</comment>
<keyword evidence="1" id="KW-0677">Repeat</keyword>
<dbReference type="PROSITE" id="PS50194">
    <property type="entry name" value="FILAMIN_REPEAT"/>
    <property type="match status" value="1"/>
</dbReference>
<evidence type="ECO:0000313" key="5">
    <source>
        <dbReference type="Proteomes" id="UP001642360"/>
    </source>
</evidence>
<protein>
    <recommendedName>
        <fullName evidence="3">GEX2 N-terminal Ig-like domain-containing protein</fullName>
    </recommendedName>
</protein>
<name>A0ABC8R1S2_9AQUA</name>
<dbReference type="Pfam" id="PF17963">
    <property type="entry name" value="Big_9"/>
    <property type="match status" value="1"/>
</dbReference>
<keyword evidence="5" id="KW-1185">Reference proteome</keyword>
<proteinExistence type="predicted"/>